<sequence>MLTPPLKNPVPPTSATDWISRPPSVPPATKCPALSACKNL</sequence>
<name>A0A2P2KA20_RHIMU</name>
<evidence type="ECO:0000256" key="1">
    <source>
        <dbReference type="SAM" id="MobiDB-lite"/>
    </source>
</evidence>
<dbReference type="AlphaFoldDB" id="A0A2P2KA20"/>
<protein>
    <submittedName>
        <fullName evidence="2">Uncharacterized protein MANES_13G059700</fullName>
    </submittedName>
</protein>
<feature type="compositionally biased region" description="Pro residues" evidence="1">
    <location>
        <begin position="1"/>
        <end position="12"/>
    </location>
</feature>
<reference evidence="2" key="1">
    <citation type="submission" date="2018-02" db="EMBL/GenBank/DDBJ databases">
        <title>Rhizophora mucronata_Transcriptome.</title>
        <authorList>
            <person name="Meera S.P."/>
            <person name="Sreeshan A."/>
            <person name="Augustine A."/>
        </authorList>
    </citation>
    <scope>NUCLEOTIDE SEQUENCE</scope>
    <source>
        <tissue evidence="2">Leaf</tissue>
    </source>
</reference>
<evidence type="ECO:0000313" key="2">
    <source>
        <dbReference type="EMBL" id="MBX02610.1"/>
    </source>
</evidence>
<feature type="region of interest" description="Disordered" evidence="1">
    <location>
        <begin position="1"/>
        <end position="40"/>
    </location>
</feature>
<accession>A0A2P2KA20</accession>
<proteinExistence type="predicted"/>
<organism evidence="2">
    <name type="scientific">Rhizophora mucronata</name>
    <name type="common">Asiatic mangrove</name>
    <dbReference type="NCBI Taxonomy" id="61149"/>
    <lineage>
        <taxon>Eukaryota</taxon>
        <taxon>Viridiplantae</taxon>
        <taxon>Streptophyta</taxon>
        <taxon>Embryophyta</taxon>
        <taxon>Tracheophyta</taxon>
        <taxon>Spermatophyta</taxon>
        <taxon>Magnoliopsida</taxon>
        <taxon>eudicotyledons</taxon>
        <taxon>Gunneridae</taxon>
        <taxon>Pentapetalae</taxon>
        <taxon>rosids</taxon>
        <taxon>fabids</taxon>
        <taxon>Malpighiales</taxon>
        <taxon>Rhizophoraceae</taxon>
        <taxon>Rhizophora</taxon>
    </lineage>
</organism>
<dbReference type="EMBL" id="GGEC01022126">
    <property type="protein sequence ID" value="MBX02610.1"/>
    <property type="molecule type" value="Transcribed_RNA"/>
</dbReference>